<proteinExistence type="predicted"/>
<sequence length="1618" mass="178514">MTRPRRPPVPVDYTEAAAEAEGDVDDQYDIDAEEDLDDDADEHDTDQDAGDTRAGPKPAPHESSKDMKFKDMKERCRQLTGESCGNSREKVEKRLAEWNPDAAKHNLKPAPHESFKDMKERCRQLTGESCGNSREKIEKRLAGVNANPSRTLKHVGTDGRSHEQLLKTARALGIKGVRKSWKESTLRERIQDHGLHEMADVATQAVSSHATPATTAIDRFLNGNISDDVFGTTVKSLLATPIKTKVDGREAFCYGSVRSGRCNGDVVTDPVQVAAIKAQLSNESKVSTRASMLAEDRVKTLDTEMHKDPAYELFKAYENEVAKLRAKERTVDEGTQLQFLEEYALDTPPEQHVVKISGWSKDAIEGVERTKKTMAKLVGNVTEARHELFECCKALLRPLEQTMFSDRGDVVARLSKQFKEVRGLDDPAVSDLLKAIENGELTTNDQNHIDAALQIVVLEKLPVSWGSIRDSRGSLSEQYLLKDSSVEKIYPLVAISKFIEDGAQEAFRYVRKNLDVDRSRNFIACRTTIRSLHSVFDNLSVAMTMGDAMANDTLRELQQTVKARLDDSSLSADKKRVLRLFSAQLDAYLERYKTLDYKAKLDAVRRFIGTLQRSRQDSLKLLHSPLKDKLAWSLKNKDYKDYGAFVAVQQRVRKLRDMRRSQRNQSHMALFFGAGADEMDISSGAGKLRKLGEQALSRLDALDSDANLRGHYNAVTDSNAARLAVQDANNDTNISDDERKRKLDAAHEAYGDIAQANREMAGATFLASCNLITDASVHRLHATSGIKAASAMVTVGRGALRYASSVVNPDLLLNVGKLVQNTAEGVLSGYMPTWDNLQGRAEELTVKTDRIVAMFTEGDDQRAGQFQVFNDVHRDLSRCVYVRLGGASAEATRRLYDSDPFRIVAIPGASRAATGYSHASMVEEINGRGSFQWTRFMQYACVDCLQLTRAIAESLLGREDVRVNEETIGEVLRRVRDDQAAVEVKVPNPLAGKTGDVPVADFLYADDVAYVVEWTQAYLAYRSYADRHAFTAAERGELHRLGRRMGHHENFEDANAGLLGKMSKSRMFTGALVGLGFGVMRGRGSGVEDLSNMQFPEMLGLSTNSLFAGISAAFFAQLAPRFWGNPRMGLVLAMVARIAESYSCLRSQADLFGGVANSIDPGAPLAFMIAKREALQSSILRLAIDTQALIGNMSEKPWGDQWVSLQQLVALPTSLYNTMHSVFYKMENGIGAQVSAAPGTEYAGWAQNLVLNAIHLMIPGTFEEYAKQMDQLAHNIIWAAKAWVLCSGLQMAAMVNPAFSAILAGFSTLASAGAKGYFMYTKYKVKLWHQVLPALRVSIGDRAVRKLESIGLARTAAMMSIGFALGHELYLQQYSNVTWWSVTNGTGFFAKGNFGERGLSGLILNWRNALTITADFLLNRSMVDTLLLAAVARAGLVCNRLSDAPRQNACREVMQFVQTAKSFAITTNAMANITRDLLPGRPESTGSCSFFGTTFGNRKTSLAGQIAGDSRNGGKTEMLRTLGGNVNHKLQETKDVASISAFLNTDGPRALSEDFGRVDYTEKLDANTPAMLSFLFGDRDSRNSYQMVILALENRMQDRIISTDTGAPSPLWSVIAGK</sequence>
<feature type="region of interest" description="Disordered" evidence="1">
    <location>
        <begin position="1"/>
        <end position="71"/>
    </location>
</feature>
<dbReference type="EMBL" id="MN740856">
    <property type="protein sequence ID" value="QHU15407.1"/>
    <property type="molecule type" value="Genomic_DNA"/>
</dbReference>
<name>A0A6C0KF59_9ZZZZ</name>
<reference evidence="2" key="1">
    <citation type="journal article" date="2020" name="Nature">
        <title>Giant virus diversity and host interactions through global metagenomics.</title>
        <authorList>
            <person name="Schulz F."/>
            <person name="Roux S."/>
            <person name="Paez-Espino D."/>
            <person name="Jungbluth S."/>
            <person name="Walsh D.A."/>
            <person name="Denef V.J."/>
            <person name="McMahon K.D."/>
            <person name="Konstantinidis K.T."/>
            <person name="Eloe-Fadrosh E.A."/>
            <person name="Kyrpides N.C."/>
            <person name="Woyke T."/>
        </authorList>
    </citation>
    <scope>NUCLEOTIDE SEQUENCE</scope>
    <source>
        <strain evidence="2">GVMAG-S-1103017-68</strain>
    </source>
</reference>
<organism evidence="2">
    <name type="scientific">viral metagenome</name>
    <dbReference type="NCBI Taxonomy" id="1070528"/>
    <lineage>
        <taxon>unclassified sequences</taxon>
        <taxon>metagenomes</taxon>
        <taxon>organismal metagenomes</taxon>
    </lineage>
</organism>
<accession>A0A6C0KF59</accession>
<protein>
    <submittedName>
        <fullName evidence="2">Uncharacterized protein</fullName>
    </submittedName>
</protein>
<feature type="compositionally biased region" description="Basic and acidic residues" evidence="1">
    <location>
        <begin position="59"/>
        <end position="71"/>
    </location>
</feature>
<evidence type="ECO:0000313" key="2">
    <source>
        <dbReference type="EMBL" id="QHU15407.1"/>
    </source>
</evidence>
<feature type="compositionally biased region" description="Acidic residues" evidence="1">
    <location>
        <begin position="18"/>
        <end position="49"/>
    </location>
</feature>
<evidence type="ECO:0000256" key="1">
    <source>
        <dbReference type="SAM" id="MobiDB-lite"/>
    </source>
</evidence>